<dbReference type="InterPro" id="IPR050410">
    <property type="entry name" value="CCR4/nocturin_mRNA_transcr"/>
</dbReference>
<dbReference type="Pfam" id="PF03372">
    <property type="entry name" value="Exo_endo_phos"/>
    <property type="match status" value="1"/>
</dbReference>
<evidence type="ECO:0000256" key="1">
    <source>
        <dbReference type="SAM" id="MobiDB-lite"/>
    </source>
</evidence>
<feature type="compositionally biased region" description="Polar residues" evidence="1">
    <location>
        <begin position="22"/>
        <end position="32"/>
    </location>
</feature>
<accession>A0A813QZV7</accession>
<sequence>MNKESNEKYYEDDEDVVEQDQPQTSKNASRNDYFQDRSDFKQLRYQKQYRTNDSWSSKKIITTRYEREIEATKKPSRPRRHWQLTPLGEQIQKIKFTPDSKFYDSFQFKIASYNLLAQDLLEDNFYLYENLNKKYLSWDYRKHNILEEIKKLNAHIYCFQEMQASDYENFFRKKLNNMGLESVYKKRYGDKPDGCCIAFRKVSFEIVKHVDVDYFVPGVEILNRENVGIIMLLKHKAKKSDDKPKFLCVATTHILYNPKRGDCKLAQLQVLLANLDRVAYKNSKIQENKLVAEYHATLLCGDFNLSNQSDLYNFMRTSKLEDYKNLSRNNLSGQKMDNSSFVPIGCTILPERLGISDQCQFKQEVDSRYIQTLLNKSADHNIHIDCTFGCNTLTHCFKFKSTYEHYDNDGIPEITTCVLDCHKSVDFIFYHSDNLESKGEECEDFVDNLTNLNQLARLELFNENFCKDLYLPNKFYSSDHFMIAGKFLLT</sequence>
<gene>
    <name evidence="3" type="ORF">OXX778_LOCUS5199</name>
</gene>
<evidence type="ECO:0000313" key="4">
    <source>
        <dbReference type="Proteomes" id="UP000663879"/>
    </source>
</evidence>
<dbReference type="SUPFAM" id="SSF56219">
    <property type="entry name" value="DNase I-like"/>
    <property type="match status" value="1"/>
</dbReference>
<comment type="caution">
    <text evidence="3">The sequence shown here is derived from an EMBL/GenBank/DDBJ whole genome shotgun (WGS) entry which is preliminary data.</text>
</comment>
<protein>
    <recommendedName>
        <fullName evidence="2">Endonuclease/exonuclease/phosphatase domain-containing protein</fullName>
    </recommendedName>
</protein>
<dbReference type="OrthoDB" id="10253982at2759"/>
<dbReference type="Proteomes" id="UP000663879">
    <property type="component" value="Unassembled WGS sequence"/>
</dbReference>
<dbReference type="InterPro" id="IPR036691">
    <property type="entry name" value="Endo/exonu/phosph_ase_sf"/>
</dbReference>
<dbReference type="InterPro" id="IPR005135">
    <property type="entry name" value="Endo/exonuclease/phosphatase"/>
</dbReference>
<feature type="region of interest" description="Disordered" evidence="1">
    <location>
        <begin position="1"/>
        <end position="39"/>
    </location>
</feature>
<evidence type="ECO:0000259" key="2">
    <source>
        <dbReference type="Pfam" id="PF03372"/>
    </source>
</evidence>
<dbReference type="AlphaFoldDB" id="A0A813QZV7"/>
<dbReference type="GO" id="GO:0000175">
    <property type="term" value="F:3'-5'-RNA exonuclease activity"/>
    <property type="evidence" value="ECO:0007669"/>
    <property type="project" value="TreeGrafter"/>
</dbReference>
<dbReference type="PANTHER" id="PTHR12121">
    <property type="entry name" value="CARBON CATABOLITE REPRESSOR PROTEIN 4"/>
    <property type="match status" value="1"/>
</dbReference>
<evidence type="ECO:0000313" key="3">
    <source>
        <dbReference type="EMBL" id="CAF0775888.1"/>
    </source>
</evidence>
<feature type="domain" description="Endonuclease/exonuclease/phosphatase" evidence="2">
    <location>
        <begin position="111"/>
        <end position="480"/>
    </location>
</feature>
<name>A0A813QZV7_9BILA</name>
<keyword evidence="4" id="KW-1185">Reference proteome</keyword>
<organism evidence="3 4">
    <name type="scientific">Brachionus calyciflorus</name>
    <dbReference type="NCBI Taxonomy" id="104777"/>
    <lineage>
        <taxon>Eukaryota</taxon>
        <taxon>Metazoa</taxon>
        <taxon>Spiralia</taxon>
        <taxon>Gnathifera</taxon>
        <taxon>Rotifera</taxon>
        <taxon>Eurotatoria</taxon>
        <taxon>Monogononta</taxon>
        <taxon>Pseudotrocha</taxon>
        <taxon>Ploima</taxon>
        <taxon>Brachionidae</taxon>
        <taxon>Brachionus</taxon>
    </lineage>
</organism>
<dbReference type="Gene3D" id="3.60.10.10">
    <property type="entry name" value="Endonuclease/exonuclease/phosphatase"/>
    <property type="match status" value="1"/>
</dbReference>
<reference evidence="3" key="1">
    <citation type="submission" date="2021-02" db="EMBL/GenBank/DDBJ databases">
        <authorList>
            <person name="Nowell W R."/>
        </authorList>
    </citation>
    <scope>NUCLEOTIDE SEQUENCE</scope>
    <source>
        <strain evidence="3">Ploen Becks lab</strain>
    </source>
</reference>
<proteinExistence type="predicted"/>
<dbReference type="PANTHER" id="PTHR12121:SF34">
    <property type="entry name" value="PROTEIN ANGEL"/>
    <property type="match status" value="1"/>
</dbReference>
<dbReference type="EMBL" id="CAJNOC010000553">
    <property type="protein sequence ID" value="CAF0775888.1"/>
    <property type="molecule type" value="Genomic_DNA"/>
</dbReference>